<gene>
    <name evidence="1" type="ORF">POM88_041203</name>
</gene>
<dbReference type="Proteomes" id="UP001237642">
    <property type="component" value="Unassembled WGS sequence"/>
</dbReference>
<proteinExistence type="predicted"/>
<evidence type="ECO:0000313" key="1">
    <source>
        <dbReference type="EMBL" id="KAK1365642.1"/>
    </source>
</evidence>
<dbReference type="EMBL" id="JAUIZM010000009">
    <property type="protein sequence ID" value="KAK1365642.1"/>
    <property type="molecule type" value="Genomic_DNA"/>
</dbReference>
<reference evidence="1" key="1">
    <citation type="submission" date="2023-02" db="EMBL/GenBank/DDBJ databases">
        <title>Genome of toxic invasive species Heracleum sosnowskyi carries increased number of genes despite the absence of recent whole-genome duplications.</title>
        <authorList>
            <person name="Schelkunov M."/>
            <person name="Shtratnikova V."/>
            <person name="Makarenko M."/>
            <person name="Klepikova A."/>
            <person name="Omelchenko D."/>
            <person name="Novikova G."/>
            <person name="Obukhova E."/>
            <person name="Bogdanov V."/>
            <person name="Penin A."/>
            <person name="Logacheva M."/>
        </authorList>
    </citation>
    <scope>NUCLEOTIDE SEQUENCE</scope>
    <source>
        <strain evidence="1">Hsosn_3</strain>
        <tissue evidence="1">Leaf</tissue>
    </source>
</reference>
<sequence>MTIFNEALLSTQAWRLISCPESLFGRVMRSKYYPNGDFLNASLRMSHSYSWKSFWGSKSLVKEGPIWRVGNGAKIDIVADTWVGVDAMARNANVDVLFAGTRRMRGHWTPVIAECKAILFGVQIDNYVAHYLASFVPFDVEQIWEKYCPAFVFKYVLMDKLSLDQ</sequence>
<accession>A0AAD8MAI3</accession>
<name>A0AAD8MAI3_9APIA</name>
<evidence type="ECO:0000313" key="2">
    <source>
        <dbReference type="Proteomes" id="UP001237642"/>
    </source>
</evidence>
<protein>
    <submittedName>
        <fullName evidence="1">Uncharacterized protein</fullName>
    </submittedName>
</protein>
<keyword evidence="2" id="KW-1185">Reference proteome</keyword>
<reference evidence="1" key="2">
    <citation type="submission" date="2023-05" db="EMBL/GenBank/DDBJ databases">
        <authorList>
            <person name="Schelkunov M.I."/>
        </authorList>
    </citation>
    <scope>NUCLEOTIDE SEQUENCE</scope>
    <source>
        <strain evidence="1">Hsosn_3</strain>
        <tissue evidence="1">Leaf</tissue>
    </source>
</reference>
<comment type="caution">
    <text evidence="1">The sequence shown here is derived from an EMBL/GenBank/DDBJ whole genome shotgun (WGS) entry which is preliminary data.</text>
</comment>
<dbReference type="AlphaFoldDB" id="A0AAD8MAI3"/>
<organism evidence="1 2">
    <name type="scientific">Heracleum sosnowskyi</name>
    <dbReference type="NCBI Taxonomy" id="360622"/>
    <lineage>
        <taxon>Eukaryota</taxon>
        <taxon>Viridiplantae</taxon>
        <taxon>Streptophyta</taxon>
        <taxon>Embryophyta</taxon>
        <taxon>Tracheophyta</taxon>
        <taxon>Spermatophyta</taxon>
        <taxon>Magnoliopsida</taxon>
        <taxon>eudicotyledons</taxon>
        <taxon>Gunneridae</taxon>
        <taxon>Pentapetalae</taxon>
        <taxon>asterids</taxon>
        <taxon>campanulids</taxon>
        <taxon>Apiales</taxon>
        <taxon>Apiaceae</taxon>
        <taxon>Apioideae</taxon>
        <taxon>apioid superclade</taxon>
        <taxon>Tordylieae</taxon>
        <taxon>Tordyliinae</taxon>
        <taxon>Heracleum</taxon>
    </lineage>
</organism>